<name>A0A1H7GKH5_9GAMM</name>
<dbReference type="SUPFAM" id="SSF53300">
    <property type="entry name" value="vWA-like"/>
    <property type="match status" value="1"/>
</dbReference>
<evidence type="ECO:0000313" key="4">
    <source>
        <dbReference type="Proteomes" id="UP000185766"/>
    </source>
</evidence>
<organism evidence="3 4">
    <name type="scientific">Atopomonas hussainii</name>
    <dbReference type="NCBI Taxonomy" id="1429083"/>
    <lineage>
        <taxon>Bacteria</taxon>
        <taxon>Pseudomonadati</taxon>
        <taxon>Pseudomonadota</taxon>
        <taxon>Gammaproteobacteria</taxon>
        <taxon>Pseudomonadales</taxon>
        <taxon>Pseudomonadaceae</taxon>
        <taxon>Atopomonas</taxon>
    </lineage>
</organism>
<feature type="domain" description="DUF58" evidence="2">
    <location>
        <begin position="205"/>
        <end position="377"/>
    </location>
</feature>
<evidence type="ECO:0000313" key="3">
    <source>
        <dbReference type="EMBL" id="SEK38666.1"/>
    </source>
</evidence>
<dbReference type="InterPro" id="IPR002881">
    <property type="entry name" value="DUF58"/>
</dbReference>
<sequence>MSPTARLTWLCALLLGASILFSSLPLLGIALPNLLHSLLIALVVACLLVAAGDAWLGWQQPSPQISRELPGQLPLGRDSKITLTLHHSYSRSTPISLHDHLPEPLTCGDFPLAASLEPGRFTRVSYSAQALRRGACSFSTCELRLPSPLGLWQIRRLLPLAGHSKIYPDFARLYNSELTSQELWLGQLGVRQRPRRGLGLDFHQLREYRESDTLRQIDWKATARKRSLIAREYQDERDQQIIFMLDCGRKMRSQDGEFSHFDHTLNALLLLSHVALRQGDAVGLHTFASDTPRFIAPAKGQGQIMQLMNAVYDLEPSLQPADYLAASEQLLVRQKRRALVIVLSNLRDESNDELLPTLRRLSRRHRVLVASLREAALDDSLHSPLGTYEQSLDYCGAVSYRQSRELLHRQLQLQEVNLLDVRPQHLGPQLISQYLAMKRAGAL</sequence>
<proteinExistence type="predicted"/>
<dbReference type="RefSeq" id="WP_074864592.1">
    <property type="nucleotide sequence ID" value="NZ_FOAS01000002.1"/>
</dbReference>
<keyword evidence="1" id="KW-1133">Transmembrane helix</keyword>
<dbReference type="EMBL" id="FOAS01000002">
    <property type="protein sequence ID" value="SEK38666.1"/>
    <property type="molecule type" value="Genomic_DNA"/>
</dbReference>
<keyword evidence="1" id="KW-0472">Membrane</keyword>
<dbReference type="Pfam" id="PF01882">
    <property type="entry name" value="DUF58"/>
    <property type="match status" value="1"/>
</dbReference>
<accession>A0A1H7GKH5</accession>
<dbReference type="InterPro" id="IPR036465">
    <property type="entry name" value="vWFA_dom_sf"/>
</dbReference>
<dbReference type="AlphaFoldDB" id="A0A1H7GKH5"/>
<keyword evidence="1" id="KW-0812">Transmembrane</keyword>
<dbReference type="STRING" id="1429083.GCA_001885685_02876"/>
<evidence type="ECO:0000259" key="2">
    <source>
        <dbReference type="Pfam" id="PF01882"/>
    </source>
</evidence>
<feature type="transmembrane region" description="Helical" evidence="1">
    <location>
        <begin position="38"/>
        <end position="58"/>
    </location>
</feature>
<protein>
    <submittedName>
        <fullName evidence="3">Uncharacterized conserved protein, DUF58 family, contains vWF domain</fullName>
    </submittedName>
</protein>
<dbReference type="PANTHER" id="PTHR33608">
    <property type="entry name" value="BLL2464 PROTEIN"/>
    <property type="match status" value="1"/>
</dbReference>
<evidence type="ECO:0000256" key="1">
    <source>
        <dbReference type="SAM" id="Phobius"/>
    </source>
</evidence>
<reference evidence="3 4" key="1">
    <citation type="submission" date="2016-10" db="EMBL/GenBank/DDBJ databases">
        <authorList>
            <person name="de Groot N.N."/>
        </authorList>
    </citation>
    <scope>NUCLEOTIDE SEQUENCE [LARGE SCALE GENOMIC DNA]</scope>
    <source>
        <strain evidence="3 4">JCM 19513</strain>
    </source>
</reference>
<gene>
    <name evidence="3" type="ORF">SAMN05216214_102110</name>
</gene>
<dbReference type="PANTHER" id="PTHR33608:SF3">
    <property type="entry name" value="SLR2013 PROTEIN"/>
    <property type="match status" value="1"/>
</dbReference>
<keyword evidence="4" id="KW-1185">Reference proteome</keyword>
<dbReference type="Gene3D" id="3.40.50.410">
    <property type="entry name" value="von Willebrand factor, type A domain"/>
    <property type="match status" value="1"/>
</dbReference>
<dbReference type="Proteomes" id="UP000185766">
    <property type="component" value="Unassembled WGS sequence"/>
</dbReference>